<dbReference type="SMART" id="SM00355">
    <property type="entry name" value="ZnF_C2H2"/>
    <property type="match status" value="4"/>
</dbReference>
<dbReference type="AlphaFoldDB" id="A0A6P8ZZM0"/>
<keyword evidence="2" id="KW-0677">Repeat</keyword>
<evidence type="ECO:0000256" key="5">
    <source>
        <dbReference type="PROSITE-ProRule" id="PRU00042"/>
    </source>
</evidence>
<evidence type="ECO:0000259" key="6">
    <source>
        <dbReference type="PROSITE" id="PS50157"/>
    </source>
</evidence>
<dbReference type="InParanoid" id="A0A6P8ZZM0"/>
<proteinExistence type="predicted"/>
<evidence type="ECO:0000313" key="7">
    <source>
        <dbReference type="Proteomes" id="UP000515158"/>
    </source>
</evidence>
<dbReference type="Gene3D" id="3.30.160.60">
    <property type="entry name" value="Classic Zinc Finger"/>
    <property type="match status" value="2"/>
</dbReference>
<dbReference type="GeneID" id="117651187"/>
<dbReference type="SUPFAM" id="SSF57667">
    <property type="entry name" value="beta-beta-alpha zinc fingers"/>
    <property type="match status" value="1"/>
</dbReference>
<keyword evidence="3 5" id="KW-0863">Zinc-finger</keyword>
<evidence type="ECO:0000256" key="2">
    <source>
        <dbReference type="ARBA" id="ARBA00022737"/>
    </source>
</evidence>
<evidence type="ECO:0000256" key="3">
    <source>
        <dbReference type="ARBA" id="ARBA00022771"/>
    </source>
</evidence>
<dbReference type="RefSeq" id="XP_034250887.1">
    <property type="nucleotide sequence ID" value="XM_034394996.1"/>
</dbReference>
<dbReference type="PANTHER" id="PTHR24379:SF121">
    <property type="entry name" value="C2H2-TYPE DOMAIN-CONTAINING PROTEIN"/>
    <property type="match status" value="1"/>
</dbReference>
<accession>A0A6P8ZZM0</accession>
<dbReference type="InterPro" id="IPR013087">
    <property type="entry name" value="Znf_C2H2_type"/>
</dbReference>
<dbReference type="PANTHER" id="PTHR24379">
    <property type="entry name" value="KRAB AND ZINC FINGER DOMAIN-CONTAINING"/>
    <property type="match status" value="1"/>
</dbReference>
<reference evidence="8" key="1">
    <citation type="submission" date="2025-08" db="UniProtKB">
        <authorList>
            <consortium name="RefSeq"/>
        </authorList>
    </citation>
    <scope>IDENTIFICATION</scope>
    <source>
        <tissue evidence="8">Total insect</tissue>
    </source>
</reference>
<feature type="domain" description="C2H2-type" evidence="6">
    <location>
        <begin position="43"/>
        <end position="70"/>
    </location>
</feature>
<dbReference type="Proteomes" id="UP000515158">
    <property type="component" value="Unplaced"/>
</dbReference>
<keyword evidence="4" id="KW-0862">Zinc</keyword>
<protein>
    <submittedName>
        <fullName evidence="8">Longitudinals lacking protein, isoforms A/B/D/L-like</fullName>
    </submittedName>
</protein>
<gene>
    <name evidence="8" type="primary">LOC117651187</name>
</gene>
<evidence type="ECO:0000313" key="8">
    <source>
        <dbReference type="RefSeq" id="XP_034250887.1"/>
    </source>
</evidence>
<dbReference type="GO" id="GO:0008270">
    <property type="term" value="F:zinc ion binding"/>
    <property type="evidence" value="ECO:0007669"/>
    <property type="project" value="UniProtKB-KW"/>
</dbReference>
<keyword evidence="1" id="KW-0479">Metal-binding</keyword>
<evidence type="ECO:0000256" key="4">
    <source>
        <dbReference type="ARBA" id="ARBA00022833"/>
    </source>
</evidence>
<sequence length="211" mass="24168">MAVDEELLMSQDQTIIITTLNTEELSMLDGAPTTLGLGGRQMYRCNKCDRAYYHTQSLMRHRKVECGKQPQVSCPHCPYRCKQKADMKKHINRDAGDADWYREAYRQGLESGLHGLGAEPDPGAEFGAELGAELMPGTEPSADSRFVCSSCLKRYRDYNSLWKHVKFVCGNSFARYQCPLCMVRCKRRDTMRRHMLMFDFVHGDFVMCLLS</sequence>
<dbReference type="InterPro" id="IPR036236">
    <property type="entry name" value="Znf_C2H2_sf"/>
</dbReference>
<dbReference type="OrthoDB" id="10004641at2759"/>
<keyword evidence="7" id="KW-1185">Reference proteome</keyword>
<organism evidence="8">
    <name type="scientific">Thrips palmi</name>
    <name type="common">Melon thrips</name>
    <dbReference type="NCBI Taxonomy" id="161013"/>
    <lineage>
        <taxon>Eukaryota</taxon>
        <taxon>Metazoa</taxon>
        <taxon>Ecdysozoa</taxon>
        <taxon>Arthropoda</taxon>
        <taxon>Hexapoda</taxon>
        <taxon>Insecta</taxon>
        <taxon>Pterygota</taxon>
        <taxon>Neoptera</taxon>
        <taxon>Paraneoptera</taxon>
        <taxon>Thysanoptera</taxon>
        <taxon>Terebrantia</taxon>
        <taxon>Thripoidea</taxon>
        <taxon>Thripidae</taxon>
        <taxon>Thrips</taxon>
    </lineage>
</organism>
<dbReference type="PROSITE" id="PS50157">
    <property type="entry name" value="ZINC_FINGER_C2H2_2"/>
    <property type="match status" value="1"/>
</dbReference>
<evidence type="ECO:0000256" key="1">
    <source>
        <dbReference type="ARBA" id="ARBA00022723"/>
    </source>
</evidence>
<dbReference type="KEGG" id="tpal:117651187"/>
<dbReference type="Pfam" id="PF00096">
    <property type="entry name" value="zf-C2H2"/>
    <property type="match status" value="1"/>
</dbReference>
<name>A0A6P8ZZM0_THRPL</name>